<keyword evidence="3" id="KW-1185">Reference proteome</keyword>
<evidence type="ECO:0000256" key="1">
    <source>
        <dbReference type="SAM" id="MobiDB-lite"/>
    </source>
</evidence>
<feature type="compositionally biased region" description="Basic and acidic residues" evidence="1">
    <location>
        <begin position="61"/>
        <end position="86"/>
    </location>
</feature>
<proteinExistence type="predicted"/>
<feature type="compositionally biased region" description="Polar residues" evidence="1">
    <location>
        <begin position="1"/>
        <end position="25"/>
    </location>
</feature>
<feature type="region of interest" description="Disordered" evidence="1">
    <location>
        <begin position="1"/>
        <end position="114"/>
    </location>
</feature>
<gene>
    <name evidence="2" type="ORF">Z519_02367</name>
</gene>
<dbReference type="HOGENOM" id="CLU_573632_0_0_1"/>
<dbReference type="GeneID" id="27695295"/>
<evidence type="ECO:0000313" key="3">
    <source>
        <dbReference type="Proteomes" id="UP000053789"/>
    </source>
</evidence>
<protein>
    <recommendedName>
        <fullName evidence="4">Fucose-specific lectin</fullName>
    </recommendedName>
</protein>
<evidence type="ECO:0008006" key="4">
    <source>
        <dbReference type="Google" id="ProtNLM"/>
    </source>
</evidence>
<name>A0A0D2F452_CLAB1</name>
<feature type="compositionally biased region" description="Low complexity" evidence="1">
    <location>
        <begin position="130"/>
        <end position="161"/>
    </location>
</feature>
<reference evidence="2" key="1">
    <citation type="submission" date="2015-01" db="EMBL/GenBank/DDBJ databases">
        <title>The Genome Sequence of Cladophialophora bantiana CBS 173.52.</title>
        <authorList>
            <consortium name="The Broad Institute Genomics Platform"/>
            <person name="Cuomo C."/>
            <person name="de Hoog S."/>
            <person name="Gorbushina A."/>
            <person name="Stielow B."/>
            <person name="Teixiera M."/>
            <person name="Abouelleil A."/>
            <person name="Chapman S.B."/>
            <person name="Priest M."/>
            <person name="Young S.K."/>
            <person name="Wortman J."/>
            <person name="Nusbaum C."/>
            <person name="Birren B."/>
        </authorList>
    </citation>
    <scope>NUCLEOTIDE SEQUENCE [LARGE SCALE GENOMIC DNA]</scope>
    <source>
        <strain evidence="2">CBS 173.52</strain>
    </source>
</reference>
<dbReference type="Proteomes" id="UP000053789">
    <property type="component" value="Unassembled WGS sequence"/>
</dbReference>
<dbReference type="OrthoDB" id="4157241at2759"/>
<evidence type="ECO:0000313" key="2">
    <source>
        <dbReference type="EMBL" id="KIW96976.1"/>
    </source>
</evidence>
<dbReference type="VEuPathDB" id="FungiDB:Z519_02367"/>
<dbReference type="EMBL" id="KN846982">
    <property type="protein sequence ID" value="KIW96976.1"/>
    <property type="molecule type" value="Genomic_DNA"/>
</dbReference>
<dbReference type="AlphaFoldDB" id="A0A0D2F452"/>
<accession>A0A0D2F452</accession>
<organism evidence="2 3">
    <name type="scientific">Cladophialophora bantiana (strain ATCC 10958 / CBS 173.52 / CDC B-1940 / NIH 8579)</name>
    <name type="common">Xylohypha bantiana</name>
    <dbReference type="NCBI Taxonomy" id="1442370"/>
    <lineage>
        <taxon>Eukaryota</taxon>
        <taxon>Fungi</taxon>
        <taxon>Dikarya</taxon>
        <taxon>Ascomycota</taxon>
        <taxon>Pezizomycotina</taxon>
        <taxon>Eurotiomycetes</taxon>
        <taxon>Chaetothyriomycetidae</taxon>
        <taxon>Chaetothyriales</taxon>
        <taxon>Herpotrichiellaceae</taxon>
        <taxon>Cladophialophora</taxon>
    </lineage>
</organism>
<dbReference type="Gene3D" id="2.120.10.70">
    <property type="entry name" value="Fucose-specific lectin"/>
    <property type="match status" value="1"/>
</dbReference>
<sequence>MALTPTSPVAKQSGSLRGTNNQDQNPHPHRRAPGPRDPSVPHTEDGWLQAVQSVTVVGDSDGGRDAPEVYQEAGKEVEPEQEKEHYIIYNPDRTQHDHGAAATGNPRKQGEGSSSYRLYLNTGLTASARTSATLTPSATRPSVSSVHSVSTGPSSPTSSPSNAPGTAEKADFKFPSIAITGSGLPRLTKLFLFALHSSNDSATLHIKGSDSSGWRAWGQVSVIISLFKGSSLAAASWTDGDYDQLRLYYLDANAELVELAARCQNEIECDWNGEKSLVRDGASNTTGLTISQWATLPVQPGSSFVSYPCAPGQTIGQDSSLSAIADNNTDTLERLFYTNPDGDFKALRRNVGYAFALTDVWFTNTSYKPALYNLATRLYPSPDLSKSYLTAKQIAEDRSVAEAWKEASGQDWATEASADAVSGAWARADDVGGAIACIGWIDENGQANQHLMYSVGGAMTEYWLHDGTWSHTAIFD</sequence>
<dbReference type="RefSeq" id="XP_016623645.1">
    <property type="nucleotide sequence ID" value="XM_016760124.1"/>
</dbReference>
<feature type="region of interest" description="Disordered" evidence="1">
    <location>
        <begin position="130"/>
        <end position="167"/>
    </location>
</feature>